<reference evidence="7 8" key="1">
    <citation type="submission" date="2023-07" db="EMBL/GenBank/DDBJ databases">
        <title>Sorghum-associated microbial communities from plants grown in Nebraska, USA.</title>
        <authorList>
            <person name="Schachtman D."/>
        </authorList>
    </citation>
    <scope>NUCLEOTIDE SEQUENCE [LARGE SCALE GENOMIC DNA]</scope>
    <source>
        <strain evidence="7 8">BE190</strain>
    </source>
</reference>
<evidence type="ECO:0000259" key="6">
    <source>
        <dbReference type="SMART" id="SM00752"/>
    </source>
</evidence>
<evidence type="ECO:0000256" key="2">
    <source>
        <dbReference type="ARBA" id="ARBA00022692"/>
    </source>
</evidence>
<dbReference type="InterPro" id="IPR011020">
    <property type="entry name" value="HTTM-like"/>
</dbReference>
<keyword evidence="3 5" id="KW-1133">Transmembrane helix</keyword>
<comment type="subcellular location">
    <subcellularLocation>
        <location evidence="1">Endomembrane system</location>
        <topology evidence="1">Multi-pass membrane protein</topology>
    </subcellularLocation>
</comment>
<keyword evidence="8" id="KW-1185">Reference proteome</keyword>
<name>A0ABU1UVM1_9GAMM</name>
<feature type="transmembrane region" description="Helical" evidence="5">
    <location>
        <begin position="208"/>
        <end position="226"/>
    </location>
</feature>
<sequence>MTLELAVRFAEIILGFAIFQQSLEFIRGQQSEKTLGFIRIVLAILLMLGFQPLLVESALLVTAIMLIQRFQGPYNGGSDTMTMLVLLCLWLSHLAPSRYWQEIALGYLTVQLILSYFQSGWVKVVNPEWRSGRALQQVFALSAYPVSESVRLWARRPQVLLAMSWSVMIFELLFPLALFNQTLLIVALGIAALFHLANACLFGLNRFFWIWPAAFPVIMWFQSRLMSVF</sequence>
<feature type="domain" description="HTTM-like" evidence="6">
    <location>
        <begin position="1"/>
        <end position="223"/>
    </location>
</feature>
<dbReference type="Proteomes" id="UP001253595">
    <property type="component" value="Unassembled WGS sequence"/>
</dbReference>
<protein>
    <recommendedName>
        <fullName evidence="6">HTTM-like domain-containing protein</fullName>
    </recommendedName>
</protein>
<dbReference type="InterPro" id="IPR053934">
    <property type="entry name" value="HTTM_dom"/>
</dbReference>
<feature type="transmembrane region" description="Helical" evidence="5">
    <location>
        <begin position="38"/>
        <end position="67"/>
    </location>
</feature>
<dbReference type="RefSeq" id="WP_310069907.1">
    <property type="nucleotide sequence ID" value="NZ_JAVDVX010000002.1"/>
</dbReference>
<evidence type="ECO:0000313" key="7">
    <source>
        <dbReference type="EMBL" id="MDR7089167.1"/>
    </source>
</evidence>
<evidence type="ECO:0000256" key="1">
    <source>
        <dbReference type="ARBA" id="ARBA00004127"/>
    </source>
</evidence>
<gene>
    <name evidence="7" type="ORF">J2X05_001173</name>
</gene>
<keyword evidence="2 5" id="KW-0812">Transmembrane</keyword>
<proteinExistence type="predicted"/>
<dbReference type="Pfam" id="PF05090">
    <property type="entry name" value="HTTM"/>
    <property type="match status" value="1"/>
</dbReference>
<dbReference type="SMART" id="SM00752">
    <property type="entry name" value="HTTM"/>
    <property type="match status" value="1"/>
</dbReference>
<organism evidence="7 8">
    <name type="scientific">Cellvibrio fibrivorans</name>
    <dbReference type="NCBI Taxonomy" id="126350"/>
    <lineage>
        <taxon>Bacteria</taxon>
        <taxon>Pseudomonadati</taxon>
        <taxon>Pseudomonadota</taxon>
        <taxon>Gammaproteobacteria</taxon>
        <taxon>Cellvibrionales</taxon>
        <taxon>Cellvibrionaceae</taxon>
        <taxon>Cellvibrio</taxon>
    </lineage>
</organism>
<evidence type="ECO:0000313" key="8">
    <source>
        <dbReference type="Proteomes" id="UP001253595"/>
    </source>
</evidence>
<comment type="caution">
    <text evidence="7">The sequence shown here is derived from an EMBL/GenBank/DDBJ whole genome shotgun (WGS) entry which is preliminary data.</text>
</comment>
<keyword evidence="4 5" id="KW-0472">Membrane</keyword>
<evidence type="ECO:0000256" key="5">
    <source>
        <dbReference type="SAM" id="Phobius"/>
    </source>
</evidence>
<evidence type="ECO:0000256" key="4">
    <source>
        <dbReference type="ARBA" id="ARBA00023136"/>
    </source>
</evidence>
<accession>A0ABU1UVM1</accession>
<feature type="transmembrane region" description="Helical" evidence="5">
    <location>
        <begin position="73"/>
        <end position="91"/>
    </location>
</feature>
<evidence type="ECO:0000256" key="3">
    <source>
        <dbReference type="ARBA" id="ARBA00022989"/>
    </source>
</evidence>
<dbReference type="EMBL" id="JAVDVX010000002">
    <property type="protein sequence ID" value="MDR7089167.1"/>
    <property type="molecule type" value="Genomic_DNA"/>
</dbReference>
<feature type="transmembrane region" description="Helical" evidence="5">
    <location>
        <begin position="183"/>
        <end position="201"/>
    </location>
</feature>